<feature type="coiled-coil region" evidence="1">
    <location>
        <begin position="180"/>
        <end position="249"/>
    </location>
</feature>
<evidence type="ECO:0000313" key="5">
    <source>
        <dbReference type="Proteomes" id="UP001367676"/>
    </source>
</evidence>
<dbReference type="Proteomes" id="UP001367676">
    <property type="component" value="Unassembled WGS sequence"/>
</dbReference>
<accession>A0AAN9Y8V6</accession>
<dbReference type="AlphaFoldDB" id="A0AAN9Y8V6"/>
<keyword evidence="5" id="KW-1185">Reference proteome</keyword>
<organism evidence="4 5">
    <name type="scientific">Parthenolecanium corni</name>
    <dbReference type="NCBI Taxonomy" id="536013"/>
    <lineage>
        <taxon>Eukaryota</taxon>
        <taxon>Metazoa</taxon>
        <taxon>Ecdysozoa</taxon>
        <taxon>Arthropoda</taxon>
        <taxon>Hexapoda</taxon>
        <taxon>Insecta</taxon>
        <taxon>Pterygota</taxon>
        <taxon>Neoptera</taxon>
        <taxon>Paraneoptera</taxon>
        <taxon>Hemiptera</taxon>
        <taxon>Sternorrhyncha</taxon>
        <taxon>Coccoidea</taxon>
        <taxon>Coccidae</taxon>
        <taxon>Parthenolecanium</taxon>
    </lineage>
</organism>
<evidence type="ECO:0000256" key="2">
    <source>
        <dbReference type="SAM" id="MobiDB-lite"/>
    </source>
</evidence>
<feature type="region of interest" description="Disordered" evidence="2">
    <location>
        <begin position="433"/>
        <end position="468"/>
    </location>
</feature>
<reference evidence="4 5" key="1">
    <citation type="submission" date="2024-03" db="EMBL/GenBank/DDBJ databases">
        <title>Adaptation during the transition from Ophiocordyceps entomopathogen to insect associate is accompanied by gene loss and intensified selection.</title>
        <authorList>
            <person name="Ward C.M."/>
            <person name="Onetto C.A."/>
            <person name="Borneman A.R."/>
        </authorList>
    </citation>
    <scope>NUCLEOTIDE SEQUENCE [LARGE SCALE GENOMIC DNA]</scope>
    <source>
        <strain evidence="4">AWRI1</strain>
        <tissue evidence="4">Single Adult Female</tissue>
    </source>
</reference>
<feature type="signal peptide" evidence="3">
    <location>
        <begin position="1"/>
        <end position="20"/>
    </location>
</feature>
<feature type="compositionally biased region" description="Low complexity" evidence="2">
    <location>
        <begin position="447"/>
        <end position="458"/>
    </location>
</feature>
<evidence type="ECO:0000256" key="3">
    <source>
        <dbReference type="SAM" id="SignalP"/>
    </source>
</evidence>
<sequence>MNFLWLVAVVFLYFDRFSNENKADLFENAVLYPKNENLVSHGSIDENGLSSEPTLPHKSAIQNLQNGGSQSAGLYGIKPRLLDTEGELRAKFQWRSQNDEGWREVNNALSWWWIKRQQQQLVSRQQQYKFRWVHRRWRQQPLPSLSQQYHRWHHQQSVRRSYWQNEVNASQQAKNQEYDRKNLNQSEKKLEGDVKNIQQDEKMRNRIPNGMIYPDGYRAQNKQQNSQLVENLNQSNQKLENTFSELSQNLLNQLNVRRANIEKQNPVSDLSNIKNHQENILMTFGSKTQFLKLGEQKVLIKRNGNIKLLVQSGSRSRSVKQFQTSDDSNIQPETWLFGLNLRYRKFRRENIRIKYTEQNKSNSLRASTSATSLPSSIKPQSEEFDSSSELPMTVDPDFYTTDSEIFTQIDEEPIYNCEKNAEEPEKHIMTNFTNESHSNSQNDETGSQFDSSQSSQKSGKPEESDENFSISQSTFTLIHDNMTELLNPQYTALRKPQIDEKIISNAENSHSYLQPAQKLSLTSYDSKHNIPNQLDKIHSSSVMLLYGSSNEAINVVHGLKKRTIASRGNSPMETDNQRLSNMESLGGPMNIDPYDQSLQNTDPSKSAVDMELSSNEVEYLFQAMKTGVKLLINRIMGNAR</sequence>
<evidence type="ECO:0000313" key="4">
    <source>
        <dbReference type="EMBL" id="KAK7602644.1"/>
    </source>
</evidence>
<comment type="caution">
    <text evidence="4">The sequence shown here is derived from an EMBL/GenBank/DDBJ whole genome shotgun (WGS) entry which is preliminary data.</text>
</comment>
<feature type="compositionally biased region" description="Polar residues" evidence="2">
    <location>
        <begin position="360"/>
        <end position="379"/>
    </location>
</feature>
<keyword evidence="3" id="KW-0732">Signal</keyword>
<dbReference type="EMBL" id="JBBCAQ010000007">
    <property type="protein sequence ID" value="KAK7602644.1"/>
    <property type="molecule type" value="Genomic_DNA"/>
</dbReference>
<gene>
    <name evidence="4" type="ORF">V9T40_006618</name>
</gene>
<feature type="chain" id="PRO_5042864917" evidence="3">
    <location>
        <begin position="21"/>
        <end position="640"/>
    </location>
</feature>
<evidence type="ECO:0000256" key="1">
    <source>
        <dbReference type="SAM" id="Coils"/>
    </source>
</evidence>
<feature type="compositionally biased region" description="Polar residues" evidence="2">
    <location>
        <begin position="433"/>
        <end position="446"/>
    </location>
</feature>
<name>A0AAN9Y8V6_9HEMI</name>
<proteinExistence type="predicted"/>
<feature type="region of interest" description="Disordered" evidence="2">
    <location>
        <begin position="360"/>
        <end position="397"/>
    </location>
</feature>
<protein>
    <submittedName>
        <fullName evidence="4">Uncharacterized protein</fullName>
    </submittedName>
</protein>
<keyword evidence="1" id="KW-0175">Coiled coil</keyword>